<sequence length="276" mass="28929">MAFTLRITFSGLCLFVPEPTAGPATGRMHVLLPGMGGHAHHGADRHVPVLSYDAGYLVPGGPSLDVPALALLEGGAMTVVDGDGASLAVCNQVVDLGEVTGRGVDPDHLGPDNRKKLVSRVTLGAGAMTRVAPGACWEWRPGEFRPIAHRAEWEIPNMPGDSVTFTTVPLSGGGTARDLGTLYARDGRINVDLFHEPQDELPPSPAPLDHGKMPMPGDPAAHFTAYYGLFGAPVPVVLPRYWGPLSEAPQLPGGCPALPPEQGMRVFSCIIGTASL</sequence>
<dbReference type="EMBL" id="JACHIA010000007">
    <property type="protein sequence ID" value="MBB6071124.1"/>
    <property type="molecule type" value="Genomic_DNA"/>
</dbReference>
<reference evidence="1 2" key="1">
    <citation type="submission" date="2020-08" db="EMBL/GenBank/DDBJ databases">
        <title>Genomic Encyclopedia of Type Strains, Phase IV (KMG-IV): sequencing the most valuable type-strain genomes for metagenomic binning, comparative biology and taxonomic classification.</title>
        <authorList>
            <person name="Goeker M."/>
        </authorList>
    </citation>
    <scope>NUCLEOTIDE SEQUENCE [LARGE SCALE GENOMIC DNA]</scope>
    <source>
        <strain evidence="1 2">DSM 29007</strain>
    </source>
</reference>
<dbReference type="RefSeq" id="WP_170033732.1">
    <property type="nucleotide sequence ID" value="NZ_JABDTL010000001.1"/>
</dbReference>
<dbReference type="AlphaFoldDB" id="A0A841GZH2"/>
<accession>A0A841GZH2</accession>
<dbReference type="Proteomes" id="UP000582837">
    <property type="component" value="Unassembled WGS sequence"/>
</dbReference>
<name>A0A841GZH2_9BACT</name>
<keyword evidence="2" id="KW-1185">Reference proteome</keyword>
<evidence type="ECO:0000313" key="1">
    <source>
        <dbReference type="EMBL" id="MBB6071124.1"/>
    </source>
</evidence>
<comment type="caution">
    <text evidence="1">The sequence shown here is derived from an EMBL/GenBank/DDBJ whole genome shotgun (WGS) entry which is preliminary data.</text>
</comment>
<proteinExistence type="predicted"/>
<evidence type="ECO:0000313" key="2">
    <source>
        <dbReference type="Proteomes" id="UP000582837"/>
    </source>
</evidence>
<gene>
    <name evidence="1" type="ORF">HNQ61_002748</name>
</gene>
<organism evidence="1 2">
    <name type="scientific">Longimicrobium terrae</name>
    <dbReference type="NCBI Taxonomy" id="1639882"/>
    <lineage>
        <taxon>Bacteria</taxon>
        <taxon>Pseudomonadati</taxon>
        <taxon>Gemmatimonadota</taxon>
        <taxon>Longimicrobiia</taxon>
        <taxon>Longimicrobiales</taxon>
        <taxon>Longimicrobiaceae</taxon>
        <taxon>Longimicrobium</taxon>
    </lineage>
</organism>
<protein>
    <submittedName>
        <fullName evidence="1">Uncharacterized protein</fullName>
    </submittedName>
</protein>